<dbReference type="EnsemblPlants" id="Zm00001eb411160_T001">
    <property type="protein sequence ID" value="Zm00001eb411160_P001"/>
    <property type="gene ID" value="Zm00001eb411160"/>
</dbReference>
<proteinExistence type="predicted"/>
<protein>
    <submittedName>
        <fullName evidence="1">Uncharacterized protein</fullName>
    </submittedName>
</protein>
<dbReference type="Gramene" id="Zm00001eb411160_T001">
    <property type="protein sequence ID" value="Zm00001eb411160_P001"/>
    <property type="gene ID" value="Zm00001eb411160"/>
</dbReference>
<accession>A0A804ULK7</accession>
<dbReference type="Proteomes" id="UP000007305">
    <property type="component" value="Chromosome 10"/>
</dbReference>
<dbReference type="InParanoid" id="A0A804ULK7"/>
<reference evidence="1" key="2">
    <citation type="submission" date="2019-07" db="EMBL/GenBank/DDBJ databases">
        <authorList>
            <person name="Seetharam A."/>
            <person name="Woodhouse M."/>
            <person name="Cannon E."/>
        </authorList>
    </citation>
    <scope>NUCLEOTIDE SEQUENCE [LARGE SCALE GENOMIC DNA]</scope>
    <source>
        <strain evidence="1">cv. B73</strain>
    </source>
</reference>
<dbReference type="AlphaFoldDB" id="A0A804ULK7"/>
<sequence>MLLCILLLSRPPDPALTPAATLPSFLSSRVPLFRVLGHQRSAAVTTSPNLSCHAPVVDRLIVVVVFPASLVARPRCG</sequence>
<reference evidence="1" key="3">
    <citation type="submission" date="2021-05" db="UniProtKB">
        <authorList>
            <consortium name="EnsemblPlants"/>
        </authorList>
    </citation>
    <scope>IDENTIFICATION</scope>
    <source>
        <strain evidence="1">cv. B73</strain>
    </source>
</reference>
<name>A0A804ULK7_MAIZE</name>
<organism evidence="1 2">
    <name type="scientific">Zea mays</name>
    <name type="common">Maize</name>
    <dbReference type="NCBI Taxonomy" id="4577"/>
    <lineage>
        <taxon>Eukaryota</taxon>
        <taxon>Viridiplantae</taxon>
        <taxon>Streptophyta</taxon>
        <taxon>Embryophyta</taxon>
        <taxon>Tracheophyta</taxon>
        <taxon>Spermatophyta</taxon>
        <taxon>Magnoliopsida</taxon>
        <taxon>Liliopsida</taxon>
        <taxon>Poales</taxon>
        <taxon>Poaceae</taxon>
        <taxon>PACMAD clade</taxon>
        <taxon>Panicoideae</taxon>
        <taxon>Andropogonodae</taxon>
        <taxon>Andropogoneae</taxon>
        <taxon>Tripsacinae</taxon>
        <taxon>Zea</taxon>
    </lineage>
</organism>
<keyword evidence="2" id="KW-1185">Reference proteome</keyword>
<reference evidence="2" key="1">
    <citation type="journal article" date="2009" name="Science">
        <title>The B73 maize genome: complexity, diversity, and dynamics.</title>
        <authorList>
            <person name="Schnable P.S."/>
            <person name="Ware D."/>
            <person name="Fulton R.S."/>
            <person name="Stein J.C."/>
            <person name="Wei F."/>
            <person name="Pasternak S."/>
            <person name="Liang C."/>
            <person name="Zhang J."/>
            <person name="Fulton L."/>
            <person name="Graves T.A."/>
            <person name="Minx P."/>
            <person name="Reily A.D."/>
            <person name="Courtney L."/>
            <person name="Kruchowski S.S."/>
            <person name="Tomlinson C."/>
            <person name="Strong C."/>
            <person name="Delehaunty K."/>
            <person name="Fronick C."/>
            <person name="Courtney B."/>
            <person name="Rock S.M."/>
            <person name="Belter E."/>
            <person name="Du F."/>
            <person name="Kim K."/>
            <person name="Abbott R.M."/>
            <person name="Cotton M."/>
            <person name="Levy A."/>
            <person name="Marchetto P."/>
            <person name="Ochoa K."/>
            <person name="Jackson S.M."/>
            <person name="Gillam B."/>
            <person name="Chen W."/>
            <person name="Yan L."/>
            <person name="Higginbotham J."/>
            <person name="Cardenas M."/>
            <person name="Waligorski J."/>
            <person name="Applebaum E."/>
            <person name="Phelps L."/>
            <person name="Falcone J."/>
            <person name="Kanchi K."/>
            <person name="Thane T."/>
            <person name="Scimone A."/>
            <person name="Thane N."/>
            <person name="Henke J."/>
            <person name="Wang T."/>
            <person name="Ruppert J."/>
            <person name="Shah N."/>
            <person name="Rotter K."/>
            <person name="Hodges J."/>
            <person name="Ingenthron E."/>
            <person name="Cordes M."/>
            <person name="Kohlberg S."/>
            <person name="Sgro J."/>
            <person name="Delgado B."/>
            <person name="Mead K."/>
            <person name="Chinwalla A."/>
            <person name="Leonard S."/>
            <person name="Crouse K."/>
            <person name="Collura K."/>
            <person name="Kudrna D."/>
            <person name="Currie J."/>
            <person name="He R."/>
            <person name="Angelova A."/>
            <person name="Rajasekar S."/>
            <person name="Mueller T."/>
            <person name="Lomeli R."/>
            <person name="Scara G."/>
            <person name="Ko A."/>
            <person name="Delaney K."/>
            <person name="Wissotski M."/>
            <person name="Lopez G."/>
            <person name="Campos D."/>
            <person name="Braidotti M."/>
            <person name="Ashley E."/>
            <person name="Golser W."/>
            <person name="Kim H."/>
            <person name="Lee S."/>
            <person name="Lin J."/>
            <person name="Dujmic Z."/>
            <person name="Kim W."/>
            <person name="Talag J."/>
            <person name="Zuccolo A."/>
            <person name="Fan C."/>
            <person name="Sebastian A."/>
            <person name="Kramer M."/>
            <person name="Spiegel L."/>
            <person name="Nascimento L."/>
            <person name="Zutavern T."/>
            <person name="Miller B."/>
            <person name="Ambroise C."/>
            <person name="Muller S."/>
            <person name="Spooner W."/>
            <person name="Narechania A."/>
            <person name="Ren L."/>
            <person name="Wei S."/>
            <person name="Kumari S."/>
            <person name="Faga B."/>
            <person name="Levy M.J."/>
            <person name="McMahan L."/>
            <person name="Van Buren P."/>
            <person name="Vaughn M.W."/>
            <person name="Ying K."/>
            <person name="Yeh C.-T."/>
            <person name="Emrich S.J."/>
            <person name="Jia Y."/>
            <person name="Kalyanaraman A."/>
            <person name="Hsia A.-P."/>
            <person name="Barbazuk W.B."/>
            <person name="Baucom R.S."/>
            <person name="Brutnell T.P."/>
            <person name="Carpita N.C."/>
            <person name="Chaparro C."/>
            <person name="Chia J.-M."/>
            <person name="Deragon J.-M."/>
            <person name="Estill J.C."/>
            <person name="Fu Y."/>
            <person name="Jeddeloh J.A."/>
            <person name="Han Y."/>
            <person name="Lee H."/>
            <person name="Li P."/>
            <person name="Lisch D.R."/>
            <person name="Liu S."/>
            <person name="Liu Z."/>
            <person name="Nagel D.H."/>
            <person name="McCann M.C."/>
            <person name="SanMiguel P."/>
            <person name="Myers A.M."/>
            <person name="Nettleton D."/>
            <person name="Nguyen J."/>
            <person name="Penning B.W."/>
            <person name="Ponnala L."/>
            <person name="Schneider K.L."/>
            <person name="Schwartz D.C."/>
            <person name="Sharma A."/>
            <person name="Soderlund C."/>
            <person name="Springer N.M."/>
            <person name="Sun Q."/>
            <person name="Wang H."/>
            <person name="Waterman M."/>
            <person name="Westerman R."/>
            <person name="Wolfgruber T.K."/>
            <person name="Yang L."/>
            <person name="Yu Y."/>
            <person name="Zhang L."/>
            <person name="Zhou S."/>
            <person name="Zhu Q."/>
            <person name="Bennetzen J.L."/>
            <person name="Dawe R.K."/>
            <person name="Jiang J."/>
            <person name="Jiang N."/>
            <person name="Presting G.G."/>
            <person name="Wessler S.R."/>
            <person name="Aluru S."/>
            <person name="Martienssen R.A."/>
            <person name="Clifton S.W."/>
            <person name="McCombie W.R."/>
            <person name="Wing R.A."/>
            <person name="Wilson R.K."/>
        </authorList>
    </citation>
    <scope>NUCLEOTIDE SEQUENCE [LARGE SCALE GENOMIC DNA]</scope>
    <source>
        <strain evidence="2">cv. B73</strain>
    </source>
</reference>
<evidence type="ECO:0000313" key="2">
    <source>
        <dbReference type="Proteomes" id="UP000007305"/>
    </source>
</evidence>
<evidence type="ECO:0000313" key="1">
    <source>
        <dbReference type="EnsemblPlants" id="Zm00001eb411160_P001"/>
    </source>
</evidence>